<dbReference type="AlphaFoldDB" id="A0A2V3A671"/>
<dbReference type="OrthoDB" id="9815614at2"/>
<dbReference type="InterPro" id="IPR007387">
    <property type="entry name" value="TRAP_DctQ"/>
</dbReference>
<feature type="transmembrane region" description="Helical" evidence="9">
    <location>
        <begin position="12"/>
        <end position="34"/>
    </location>
</feature>
<name>A0A2V3A671_9BACI</name>
<accession>A0A2V3A671</accession>
<evidence type="ECO:0000256" key="2">
    <source>
        <dbReference type="ARBA" id="ARBA00022448"/>
    </source>
</evidence>
<keyword evidence="4" id="KW-0997">Cell inner membrane</keyword>
<evidence type="ECO:0000256" key="1">
    <source>
        <dbReference type="ARBA" id="ARBA00004429"/>
    </source>
</evidence>
<organism evidence="11 12">
    <name type="scientific">Cytobacillus oceanisediminis</name>
    <dbReference type="NCBI Taxonomy" id="665099"/>
    <lineage>
        <taxon>Bacteria</taxon>
        <taxon>Bacillati</taxon>
        <taxon>Bacillota</taxon>
        <taxon>Bacilli</taxon>
        <taxon>Bacillales</taxon>
        <taxon>Bacillaceae</taxon>
        <taxon>Cytobacillus</taxon>
    </lineage>
</organism>
<dbReference type="PANTHER" id="PTHR35011">
    <property type="entry name" value="2,3-DIKETO-L-GULONATE TRAP TRANSPORTER SMALL PERMEASE PROTEIN YIAM"/>
    <property type="match status" value="1"/>
</dbReference>
<keyword evidence="3" id="KW-1003">Cell membrane</keyword>
<keyword evidence="7 9" id="KW-0472">Membrane</keyword>
<dbReference type="RefSeq" id="WP_110063557.1">
    <property type="nucleotide sequence ID" value="NZ_QGTW01000001.1"/>
</dbReference>
<feature type="transmembrane region" description="Helical" evidence="9">
    <location>
        <begin position="124"/>
        <end position="143"/>
    </location>
</feature>
<evidence type="ECO:0000256" key="7">
    <source>
        <dbReference type="ARBA" id="ARBA00023136"/>
    </source>
</evidence>
<protein>
    <submittedName>
        <fullName evidence="11">TRAP-type C4-dicarboxylate transport system permease small subunit</fullName>
    </submittedName>
</protein>
<evidence type="ECO:0000256" key="8">
    <source>
        <dbReference type="ARBA" id="ARBA00038436"/>
    </source>
</evidence>
<gene>
    <name evidence="11" type="ORF">DFO73_101768</name>
</gene>
<comment type="caution">
    <text evidence="11">The sequence shown here is derived from an EMBL/GenBank/DDBJ whole genome shotgun (WGS) entry which is preliminary data.</text>
</comment>
<comment type="similarity">
    <text evidence="8">Belongs to the TRAP transporter small permease family.</text>
</comment>
<evidence type="ECO:0000259" key="10">
    <source>
        <dbReference type="Pfam" id="PF04290"/>
    </source>
</evidence>
<evidence type="ECO:0000256" key="5">
    <source>
        <dbReference type="ARBA" id="ARBA00022692"/>
    </source>
</evidence>
<dbReference type="Proteomes" id="UP000247150">
    <property type="component" value="Unassembled WGS sequence"/>
</dbReference>
<dbReference type="GO" id="GO:0005886">
    <property type="term" value="C:plasma membrane"/>
    <property type="evidence" value="ECO:0007669"/>
    <property type="project" value="UniProtKB-SubCell"/>
</dbReference>
<keyword evidence="2" id="KW-0813">Transport</keyword>
<dbReference type="PANTHER" id="PTHR35011:SF2">
    <property type="entry name" value="2,3-DIKETO-L-GULONATE TRAP TRANSPORTER SMALL PERMEASE PROTEIN YIAM"/>
    <property type="match status" value="1"/>
</dbReference>
<evidence type="ECO:0000256" key="3">
    <source>
        <dbReference type="ARBA" id="ARBA00022475"/>
    </source>
</evidence>
<evidence type="ECO:0000256" key="4">
    <source>
        <dbReference type="ARBA" id="ARBA00022519"/>
    </source>
</evidence>
<reference evidence="11 12" key="1">
    <citation type="submission" date="2018-05" db="EMBL/GenBank/DDBJ databases">
        <title>Freshwater and sediment microbial communities from various areas in North America, analyzing microbe dynamics in response to fracking.</title>
        <authorList>
            <person name="Lamendella R."/>
        </authorList>
    </citation>
    <scope>NUCLEOTIDE SEQUENCE [LARGE SCALE GENOMIC DNA]</scope>
    <source>
        <strain evidence="11 12">15_TX</strain>
    </source>
</reference>
<feature type="transmembrane region" description="Helical" evidence="9">
    <location>
        <begin position="46"/>
        <end position="63"/>
    </location>
</feature>
<evidence type="ECO:0000313" key="12">
    <source>
        <dbReference type="Proteomes" id="UP000247150"/>
    </source>
</evidence>
<dbReference type="GO" id="GO:0022857">
    <property type="term" value="F:transmembrane transporter activity"/>
    <property type="evidence" value="ECO:0007669"/>
    <property type="project" value="TreeGrafter"/>
</dbReference>
<keyword evidence="6 9" id="KW-1133">Transmembrane helix</keyword>
<dbReference type="GO" id="GO:0015740">
    <property type="term" value="P:C4-dicarboxylate transport"/>
    <property type="evidence" value="ECO:0007669"/>
    <property type="project" value="TreeGrafter"/>
</dbReference>
<proteinExistence type="inferred from homology"/>
<dbReference type="InterPro" id="IPR055348">
    <property type="entry name" value="DctQ"/>
</dbReference>
<keyword evidence="5 9" id="KW-0812">Transmembrane</keyword>
<sequence>MKRLDKYLEEVFLVLTLAAMVILIFAQVVGRYVFDSAPSWTEELARYIHIWQVWIGASYAVRLRAHIRVEAFRNLFSDSIRKVFDTLSILVWFILALFLAVLGTQLVLSSLKNGQTTPAMQLPMWIPFLAIPLGGAGMSIRLLQQLWFIWKTPVRSEGGEAV</sequence>
<evidence type="ECO:0000256" key="9">
    <source>
        <dbReference type="SAM" id="Phobius"/>
    </source>
</evidence>
<feature type="transmembrane region" description="Helical" evidence="9">
    <location>
        <begin position="83"/>
        <end position="104"/>
    </location>
</feature>
<feature type="domain" description="Tripartite ATP-independent periplasmic transporters DctQ component" evidence="10">
    <location>
        <begin position="20"/>
        <end position="150"/>
    </location>
</feature>
<evidence type="ECO:0000313" key="11">
    <source>
        <dbReference type="EMBL" id="PWW32503.1"/>
    </source>
</evidence>
<evidence type="ECO:0000256" key="6">
    <source>
        <dbReference type="ARBA" id="ARBA00022989"/>
    </source>
</evidence>
<dbReference type="Pfam" id="PF04290">
    <property type="entry name" value="DctQ"/>
    <property type="match status" value="1"/>
</dbReference>
<comment type="subcellular location">
    <subcellularLocation>
        <location evidence="1">Cell inner membrane</location>
        <topology evidence="1">Multi-pass membrane protein</topology>
    </subcellularLocation>
</comment>
<dbReference type="EMBL" id="QGTW01000001">
    <property type="protein sequence ID" value="PWW32503.1"/>
    <property type="molecule type" value="Genomic_DNA"/>
</dbReference>